<evidence type="ECO:0000256" key="4">
    <source>
        <dbReference type="RuleBase" id="RU362032"/>
    </source>
</evidence>
<gene>
    <name evidence="6" type="ORF">BIV23_38895</name>
</gene>
<evidence type="ECO:0000256" key="1">
    <source>
        <dbReference type="ARBA" id="ARBA00006723"/>
    </source>
</evidence>
<keyword evidence="2 4" id="KW-0413">Isomerase</keyword>
<dbReference type="EC" id="5.3.2.-" evidence="4"/>
<evidence type="ECO:0000256" key="3">
    <source>
        <dbReference type="PIRSR" id="PIRSR618191-1"/>
    </source>
</evidence>
<evidence type="ECO:0000313" key="7">
    <source>
        <dbReference type="Proteomes" id="UP000179642"/>
    </source>
</evidence>
<dbReference type="Pfam" id="PF01361">
    <property type="entry name" value="Tautomerase"/>
    <property type="match status" value="1"/>
</dbReference>
<feature type="domain" description="4-oxalocrotonate tautomerase-like" evidence="5">
    <location>
        <begin position="2"/>
        <end position="56"/>
    </location>
</feature>
<dbReference type="GO" id="GO:0016853">
    <property type="term" value="F:isomerase activity"/>
    <property type="evidence" value="ECO:0007669"/>
    <property type="project" value="UniProtKB-UniRule"/>
</dbReference>
<feature type="active site" description="Proton acceptor; via imino nitrogen" evidence="3">
    <location>
        <position position="2"/>
    </location>
</feature>
<protein>
    <recommendedName>
        <fullName evidence="4">Tautomerase</fullName>
        <ecNumber evidence="4">5.3.2.-</ecNumber>
    </recommendedName>
</protein>
<keyword evidence="7" id="KW-1185">Reference proteome</keyword>
<evidence type="ECO:0000259" key="5">
    <source>
        <dbReference type="Pfam" id="PF01361"/>
    </source>
</evidence>
<evidence type="ECO:0000313" key="6">
    <source>
        <dbReference type="EMBL" id="OIJ92316.1"/>
    </source>
</evidence>
<dbReference type="NCBIfam" id="TIGR00013">
    <property type="entry name" value="taut"/>
    <property type="match status" value="1"/>
</dbReference>
<dbReference type="SUPFAM" id="SSF55331">
    <property type="entry name" value="Tautomerase/MIF"/>
    <property type="match status" value="1"/>
</dbReference>
<dbReference type="Proteomes" id="UP000179642">
    <property type="component" value="Unassembled WGS sequence"/>
</dbReference>
<dbReference type="EMBL" id="MLYO01000081">
    <property type="protein sequence ID" value="OIJ92316.1"/>
    <property type="molecule type" value="Genomic_DNA"/>
</dbReference>
<dbReference type="RefSeq" id="WP_071385710.1">
    <property type="nucleotide sequence ID" value="NZ_MLYO01000081.1"/>
</dbReference>
<accession>A0A1S2PFD2</accession>
<dbReference type="InterPro" id="IPR014347">
    <property type="entry name" value="Tautomerase/MIF_sf"/>
</dbReference>
<dbReference type="AlphaFoldDB" id="A0A1S2PFD2"/>
<reference evidence="6 7" key="1">
    <citation type="submission" date="2016-10" db="EMBL/GenBank/DDBJ databases">
        <title>Genome sequence of Streptomyces sp. MUSC 1.</title>
        <authorList>
            <person name="Lee L.-H."/>
            <person name="Ser H.-L."/>
            <person name="Law J.W.-F."/>
        </authorList>
    </citation>
    <scope>NUCLEOTIDE SEQUENCE [LARGE SCALE GENOMIC DNA]</scope>
    <source>
        <strain evidence="6 7">MUSC 1</strain>
    </source>
</reference>
<dbReference type="OrthoDB" id="4965437at2"/>
<organism evidence="6 7">
    <name type="scientific">Streptomyces monashensis</name>
    <dbReference type="NCBI Taxonomy" id="1678012"/>
    <lineage>
        <taxon>Bacteria</taxon>
        <taxon>Bacillati</taxon>
        <taxon>Actinomycetota</taxon>
        <taxon>Actinomycetes</taxon>
        <taxon>Kitasatosporales</taxon>
        <taxon>Streptomycetaceae</taxon>
        <taxon>Streptomyces</taxon>
    </lineage>
</organism>
<name>A0A1S2PFD2_9ACTN</name>
<dbReference type="InterPro" id="IPR004370">
    <property type="entry name" value="4-OT-like_dom"/>
</dbReference>
<dbReference type="Gene3D" id="3.30.429.10">
    <property type="entry name" value="Macrophage Migration Inhibitory Factor"/>
    <property type="match status" value="1"/>
</dbReference>
<comment type="caution">
    <text evidence="6">The sequence shown here is derived from an EMBL/GenBank/DDBJ whole genome shotgun (WGS) entry which is preliminary data.</text>
</comment>
<comment type="similarity">
    <text evidence="1 4">Belongs to the 4-oxalocrotonate tautomerase family.</text>
</comment>
<dbReference type="PANTHER" id="PTHR35530:SF1">
    <property type="entry name" value="2-HYDROXYMUCONATE TAUTOMERASE"/>
    <property type="match status" value="1"/>
</dbReference>
<evidence type="ECO:0000256" key="2">
    <source>
        <dbReference type="ARBA" id="ARBA00023235"/>
    </source>
</evidence>
<dbReference type="PANTHER" id="PTHR35530">
    <property type="entry name" value="TAUTOMERASE-RELATED"/>
    <property type="match status" value="1"/>
</dbReference>
<sequence length="61" mass="6706">MPVVNVALWKGNTTDQRRQLVTELTDSVARIANCPEEAVTVIVTEVETDHWGKGGRLASEL</sequence>
<proteinExistence type="inferred from homology"/>
<dbReference type="InterPro" id="IPR018191">
    <property type="entry name" value="4-OT"/>
</dbReference>